<dbReference type="InterPro" id="IPR049730">
    <property type="entry name" value="SNF2/RAD54-like_C"/>
</dbReference>
<dbReference type="InterPro" id="IPR001841">
    <property type="entry name" value="Znf_RING"/>
</dbReference>
<evidence type="ECO:0000256" key="4">
    <source>
        <dbReference type="ARBA" id="ARBA00022833"/>
    </source>
</evidence>
<feature type="domain" description="RING-type" evidence="6">
    <location>
        <begin position="350"/>
        <end position="401"/>
    </location>
</feature>
<sequence length="672" mass="78037">MIHWFTKNQNYENPETISMLHTFMDGMISGRNRNASIRDFSGTCLKEFLKRTIKHADGYDQPAYLKNATSILKQTLVDVYTLQLLYVFIESLVIAQEDDPSLSTQQQAIEALSHIRRIIKEKSSLFINETPKRHRPPSWTEVSLVVTVRWLFRQCGRIETESRRKCIELVSTFIPLLLERLTFPNCLQPELYSDKQINDDGGTHLVYFINEILSKASMRSRESTRQLAKLLRTDWNDLLKKLRLENSSARTYSQQLKHLYLLLDEMLQCTSRLEYYSGELKHRPKKRNNRFRFNPETIEEERVDLEQQALDYLKKVIKHRQQFNYFQEQQQDYYRSIAATNIISSERTKCPMCHELFGDDRPDVCFFLCGHFFCRECSLQWKQHEIDQRVHRSHIKCPICRREIPINSLAVLKWRNQNSTTAMSSSQKISIDNSISEDISSPRLRRLKETKEVLTIQGRYGTKVDSIVSFILNLLDDDIQQAPNMIATTTTMCNQKPPIKILVFSQFTDILNVLAISLKLNAISYLQFTSTKILQQFRQDPSITVLLMPLGKGANGLNLTEAQHVILVEPQIHRSVELQAIARVRRLGQKYNTYVYRFVVNNTAEEVVLASSRTAQTIPMNNHQTTHASDQSLASRALSFADFELLYEINMARKIFLKSATTANQQLDASQL</sequence>
<feature type="domain" description="Helicase C-terminal" evidence="7">
    <location>
        <begin position="478"/>
        <end position="639"/>
    </location>
</feature>
<dbReference type="InterPro" id="IPR052583">
    <property type="entry name" value="ATP-helicase/E3_Ub-Ligase"/>
</dbReference>
<dbReference type="GO" id="GO:0006974">
    <property type="term" value="P:DNA damage response"/>
    <property type="evidence" value="ECO:0007669"/>
    <property type="project" value="TreeGrafter"/>
</dbReference>
<keyword evidence="2 5" id="KW-0863">Zinc-finger</keyword>
<dbReference type="OrthoDB" id="423559at2759"/>
<dbReference type="InterPro" id="IPR046803">
    <property type="entry name" value="DNAPKcs_CC1-2"/>
</dbReference>
<dbReference type="Gene3D" id="3.30.40.10">
    <property type="entry name" value="Zinc/RING finger domain, C3HC4 (zinc finger)"/>
    <property type="match status" value="1"/>
</dbReference>
<dbReference type="Pfam" id="PF00271">
    <property type="entry name" value="Helicase_C"/>
    <property type="match status" value="1"/>
</dbReference>
<dbReference type="PROSITE" id="PS51194">
    <property type="entry name" value="HELICASE_CTER"/>
    <property type="match status" value="1"/>
</dbReference>
<dbReference type="SUPFAM" id="SSF52540">
    <property type="entry name" value="P-loop containing nucleoside triphosphate hydrolases"/>
    <property type="match status" value="1"/>
</dbReference>
<dbReference type="InterPro" id="IPR027370">
    <property type="entry name" value="Znf-RING_euk"/>
</dbReference>
<comment type="caution">
    <text evidence="8">The sequence shown here is derived from an EMBL/GenBank/DDBJ whole genome shotgun (WGS) entry which is preliminary data.</text>
</comment>
<dbReference type="InterPro" id="IPR027417">
    <property type="entry name" value="P-loop_NTPase"/>
</dbReference>
<dbReference type="AlphaFoldDB" id="A0A815J5H2"/>
<dbReference type="Gene3D" id="3.40.50.300">
    <property type="entry name" value="P-loop containing nucleotide triphosphate hydrolases"/>
    <property type="match status" value="1"/>
</dbReference>
<dbReference type="GO" id="GO:0005634">
    <property type="term" value="C:nucleus"/>
    <property type="evidence" value="ECO:0007669"/>
    <property type="project" value="TreeGrafter"/>
</dbReference>
<evidence type="ECO:0000256" key="3">
    <source>
        <dbReference type="ARBA" id="ARBA00022801"/>
    </source>
</evidence>
<dbReference type="InterPro" id="IPR013083">
    <property type="entry name" value="Znf_RING/FYVE/PHD"/>
</dbReference>
<dbReference type="GO" id="GO:0016787">
    <property type="term" value="F:hydrolase activity"/>
    <property type="evidence" value="ECO:0007669"/>
    <property type="project" value="UniProtKB-KW"/>
</dbReference>
<dbReference type="InterPro" id="IPR001650">
    <property type="entry name" value="Helicase_C-like"/>
</dbReference>
<dbReference type="PROSITE" id="PS50089">
    <property type="entry name" value="ZF_RING_2"/>
    <property type="match status" value="1"/>
</dbReference>
<dbReference type="GO" id="GO:0061630">
    <property type="term" value="F:ubiquitin protein ligase activity"/>
    <property type="evidence" value="ECO:0007669"/>
    <property type="project" value="TreeGrafter"/>
</dbReference>
<proteinExistence type="predicted"/>
<evidence type="ECO:0000259" key="6">
    <source>
        <dbReference type="PROSITE" id="PS50089"/>
    </source>
</evidence>
<dbReference type="CDD" id="cd16449">
    <property type="entry name" value="RING-HC"/>
    <property type="match status" value="1"/>
</dbReference>
<evidence type="ECO:0000256" key="2">
    <source>
        <dbReference type="ARBA" id="ARBA00022771"/>
    </source>
</evidence>
<evidence type="ECO:0008006" key="10">
    <source>
        <dbReference type="Google" id="ProtNLM"/>
    </source>
</evidence>
<dbReference type="SMART" id="SM00184">
    <property type="entry name" value="RING"/>
    <property type="match status" value="1"/>
</dbReference>
<evidence type="ECO:0000313" key="8">
    <source>
        <dbReference type="EMBL" id="CAF1375940.1"/>
    </source>
</evidence>
<dbReference type="CDD" id="cd18793">
    <property type="entry name" value="SF2_C_SNF"/>
    <property type="match status" value="1"/>
</dbReference>
<evidence type="ECO:0000256" key="5">
    <source>
        <dbReference type="PROSITE-ProRule" id="PRU00175"/>
    </source>
</evidence>
<evidence type="ECO:0000259" key="7">
    <source>
        <dbReference type="PROSITE" id="PS51194"/>
    </source>
</evidence>
<dbReference type="GO" id="GO:0000209">
    <property type="term" value="P:protein polyubiquitination"/>
    <property type="evidence" value="ECO:0007669"/>
    <property type="project" value="TreeGrafter"/>
</dbReference>
<reference evidence="8" key="1">
    <citation type="submission" date="2021-02" db="EMBL/GenBank/DDBJ databases">
        <authorList>
            <person name="Nowell W R."/>
        </authorList>
    </citation>
    <scope>NUCLEOTIDE SEQUENCE</scope>
</reference>
<evidence type="ECO:0000256" key="1">
    <source>
        <dbReference type="ARBA" id="ARBA00022723"/>
    </source>
</evidence>
<dbReference type="PANTHER" id="PTHR45865:SF1">
    <property type="entry name" value="E3 UBIQUITIN-PROTEIN LIGASE SHPRH"/>
    <property type="match status" value="1"/>
</dbReference>
<dbReference type="Proteomes" id="UP000663834">
    <property type="component" value="Unassembled WGS sequence"/>
</dbReference>
<dbReference type="SUPFAM" id="SSF57850">
    <property type="entry name" value="RING/U-box"/>
    <property type="match status" value="1"/>
</dbReference>
<evidence type="ECO:0000313" key="9">
    <source>
        <dbReference type="Proteomes" id="UP000663834"/>
    </source>
</evidence>
<organism evidence="8 9">
    <name type="scientific">Rotaria magnacalcarata</name>
    <dbReference type="NCBI Taxonomy" id="392030"/>
    <lineage>
        <taxon>Eukaryota</taxon>
        <taxon>Metazoa</taxon>
        <taxon>Spiralia</taxon>
        <taxon>Gnathifera</taxon>
        <taxon>Rotifera</taxon>
        <taxon>Eurotatoria</taxon>
        <taxon>Bdelloidea</taxon>
        <taxon>Philodinida</taxon>
        <taxon>Philodinidae</taxon>
        <taxon>Rotaria</taxon>
    </lineage>
</organism>
<keyword evidence="1" id="KW-0479">Metal-binding</keyword>
<protein>
    <recommendedName>
        <fullName evidence="10">E3 ubiquitin-protein ligase SHPRH</fullName>
    </recommendedName>
</protein>
<dbReference type="Pfam" id="PF20502">
    <property type="entry name" value="DNAPKcs_CC1-2"/>
    <property type="match status" value="2"/>
</dbReference>
<dbReference type="EMBL" id="CAJNOW010003279">
    <property type="protein sequence ID" value="CAF1375940.1"/>
    <property type="molecule type" value="Genomic_DNA"/>
</dbReference>
<gene>
    <name evidence="8" type="ORF">KQP761_LOCUS8455</name>
</gene>
<accession>A0A815J5H2</accession>
<dbReference type="Pfam" id="PF13445">
    <property type="entry name" value="zf-RING_UBOX"/>
    <property type="match status" value="1"/>
</dbReference>
<keyword evidence="3" id="KW-0378">Hydrolase</keyword>
<keyword evidence="4" id="KW-0862">Zinc</keyword>
<name>A0A815J5H2_9BILA</name>
<dbReference type="PANTHER" id="PTHR45865">
    <property type="entry name" value="E3 UBIQUITIN-PROTEIN LIGASE SHPRH FAMILY MEMBER"/>
    <property type="match status" value="1"/>
</dbReference>
<dbReference type="GO" id="GO:0008270">
    <property type="term" value="F:zinc ion binding"/>
    <property type="evidence" value="ECO:0007669"/>
    <property type="project" value="UniProtKB-KW"/>
</dbReference>